<dbReference type="GO" id="GO:0004540">
    <property type="term" value="F:RNA nuclease activity"/>
    <property type="evidence" value="ECO:0007669"/>
    <property type="project" value="InterPro"/>
</dbReference>
<dbReference type="InterPro" id="IPR021139">
    <property type="entry name" value="NYN"/>
</dbReference>
<dbReference type="Proteomes" id="UP000029120">
    <property type="component" value="Chromosome 3"/>
</dbReference>
<evidence type="ECO:0000313" key="2">
    <source>
        <dbReference type="EMBL" id="KFK40044.1"/>
    </source>
</evidence>
<gene>
    <name evidence="2" type="ordered locus">AALP_Aa3g322600</name>
</gene>
<feature type="non-terminal residue" evidence="2">
    <location>
        <position position="1"/>
    </location>
</feature>
<dbReference type="InterPro" id="IPR024768">
    <property type="entry name" value="Marf1"/>
</dbReference>
<evidence type="ECO:0000259" key="1">
    <source>
        <dbReference type="Pfam" id="PF01936"/>
    </source>
</evidence>
<dbReference type="OrthoDB" id="1102742at2759"/>
<dbReference type="GO" id="GO:0010468">
    <property type="term" value="P:regulation of gene expression"/>
    <property type="evidence" value="ECO:0007669"/>
    <property type="project" value="InterPro"/>
</dbReference>
<dbReference type="Gramene" id="KFK40044">
    <property type="protein sequence ID" value="KFK40044"/>
    <property type="gene ID" value="AALP_AA3G322600"/>
</dbReference>
<keyword evidence="3" id="KW-1185">Reference proteome</keyword>
<dbReference type="CDD" id="cd10910">
    <property type="entry name" value="PIN_limkain_b1_N_like"/>
    <property type="match status" value="1"/>
</dbReference>
<reference evidence="3" key="1">
    <citation type="journal article" date="2015" name="Nat. Plants">
        <title>Genome expansion of Arabis alpina linked with retrotransposition and reduced symmetric DNA methylation.</title>
        <authorList>
            <person name="Willing E.M."/>
            <person name="Rawat V."/>
            <person name="Mandakova T."/>
            <person name="Maumus F."/>
            <person name="James G.V."/>
            <person name="Nordstroem K.J."/>
            <person name="Becker C."/>
            <person name="Warthmann N."/>
            <person name="Chica C."/>
            <person name="Szarzynska B."/>
            <person name="Zytnicki M."/>
            <person name="Albani M.C."/>
            <person name="Kiefer C."/>
            <person name="Bergonzi S."/>
            <person name="Castaings L."/>
            <person name="Mateos J.L."/>
            <person name="Berns M.C."/>
            <person name="Bujdoso N."/>
            <person name="Piofczyk T."/>
            <person name="de Lorenzo L."/>
            <person name="Barrero-Sicilia C."/>
            <person name="Mateos I."/>
            <person name="Piednoel M."/>
            <person name="Hagmann J."/>
            <person name="Chen-Min-Tao R."/>
            <person name="Iglesias-Fernandez R."/>
            <person name="Schuster S.C."/>
            <person name="Alonso-Blanco C."/>
            <person name="Roudier F."/>
            <person name="Carbonero P."/>
            <person name="Paz-Ares J."/>
            <person name="Davis S.J."/>
            <person name="Pecinka A."/>
            <person name="Quesneville H."/>
            <person name="Colot V."/>
            <person name="Lysak M.A."/>
            <person name="Weigel D."/>
            <person name="Coupland G."/>
            <person name="Schneeberger K."/>
        </authorList>
    </citation>
    <scope>NUCLEOTIDE SEQUENCE [LARGE SCALE GENOMIC DNA]</scope>
    <source>
        <strain evidence="3">cv. Pajares</strain>
    </source>
</reference>
<proteinExistence type="predicted"/>
<dbReference type="PANTHER" id="PTHR14379:SF58">
    <property type="entry name" value="NYN DOMAIN-CONTAINING PROTEIN"/>
    <property type="match status" value="1"/>
</dbReference>
<dbReference type="Pfam" id="PF01936">
    <property type="entry name" value="NYN"/>
    <property type="match status" value="1"/>
</dbReference>
<dbReference type="AlphaFoldDB" id="A0A087HD42"/>
<feature type="domain" description="NYN" evidence="1">
    <location>
        <begin position="214"/>
        <end position="328"/>
    </location>
</feature>
<accession>A0A087HD42</accession>
<dbReference type="EMBL" id="CM002871">
    <property type="protein sequence ID" value="KFK40044.1"/>
    <property type="molecule type" value="Genomic_DNA"/>
</dbReference>
<dbReference type="GO" id="GO:0005777">
    <property type="term" value="C:peroxisome"/>
    <property type="evidence" value="ECO:0007669"/>
    <property type="project" value="InterPro"/>
</dbReference>
<protein>
    <recommendedName>
        <fullName evidence="1">NYN domain-containing protein</fullName>
    </recommendedName>
</protein>
<organism evidence="2 3">
    <name type="scientific">Arabis alpina</name>
    <name type="common">Alpine rock-cress</name>
    <dbReference type="NCBI Taxonomy" id="50452"/>
    <lineage>
        <taxon>Eukaryota</taxon>
        <taxon>Viridiplantae</taxon>
        <taxon>Streptophyta</taxon>
        <taxon>Embryophyta</taxon>
        <taxon>Tracheophyta</taxon>
        <taxon>Spermatophyta</taxon>
        <taxon>Magnoliopsida</taxon>
        <taxon>eudicotyledons</taxon>
        <taxon>Gunneridae</taxon>
        <taxon>Pentapetalae</taxon>
        <taxon>rosids</taxon>
        <taxon>malvids</taxon>
        <taxon>Brassicales</taxon>
        <taxon>Brassicaceae</taxon>
        <taxon>Arabideae</taxon>
        <taxon>Arabis</taxon>
    </lineage>
</organism>
<sequence>PVETIRRTVALPCTRVFWDIMDFSPFRSGLYCPSTAYNLMRDILKDMGSVGELSVMAYVQKGFISDKIRLSYEEAGFTIIYHPQEVSTAARVHNMLVDIVSWALENPANYFEPLNLMVISENVKEDTVFLSALEALDERYFNVLLAVPHDLKSSSGLHTVSFDWLSERFLGGSFSNGQSLNLMWNHQWKGREENAGFSDGLASLYPQEFGGSQITVFWDVQDCSTGDTKIGPALRDKGYAGDVFIRPYVDGDHQWSWVTDTVIYALNVDPLTRVATKDAKVTRMLLDLLFWAMNNDDIPQNFMLISKPDSKCNSVVKALEHRGFNLILGPSDDFSLPLPLKSPPGREMLINRSVKLQGRKLPEAWKLPEGRERGISMVAVFWLVGEDCPSDPKLLEWRITSTIVKKGYDGVRSITAYVDAEKFTRELEDVYSKTGMGVTLIRENYGLSKIDRMSWDMIMTTNSFDGPSDFLVITKPFRDLTFDGVLEDFERRGLNVLIEQPDYMVAFGSDVWSAKILLDGRTPTWSSVRSLGSLGSGSGSGSGSGLLEHHYR</sequence>
<dbReference type="PANTHER" id="PTHR14379">
    <property type="entry name" value="LIMKAIN B LKAP"/>
    <property type="match status" value="1"/>
</dbReference>
<dbReference type="OMA" id="REENAGF"/>
<evidence type="ECO:0000313" key="3">
    <source>
        <dbReference type="Proteomes" id="UP000029120"/>
    </source>
</evidence>
<name>A0A087HD42_ARAAL</name>